<keyword evidence="1" id="KW-0812">Transmembrane</keyword>
<reference evidence="2" key="2">
    <citation type="journal article" date="2021" name="PeerJ">
        <title>Extensive microbial diversity within the chicken gut microbiome revealed by metagenomics and culture.</title>
        <authorList>
            <person name="Gilroy R."/>
            <person name="Ravi A."/>
            <person name="Getino M."/>
            <person name="Pursley I."/>
            <person name="Horton D.L."/>
            <person name="Alikhan N.F."/>
            <person name="Baker D."/>
            <person name="Gharbi K."/>
            <person name="Hall N."/>
            <person name="Watson M."/>
            <person name="Adriaenssens E.M."/>
            <person name="Foster-Nyarko E."/>
            <person name="Jarju S."/>
            <person name="Secka A."/>
            <person name="Antonio M."/>
            <person name="Oren A."/>
            <person name="Chaudhuri R.R."/>
            <person name="La Ragione R."/>
            <person name="Hildebrand F."/>
            <person name="Pallen M.J."/>
        </authorList>
    </citation>
    <scope>NUCLEOTIDE SEQUENCE</scope>
    <source>
        <strain evidence="2">D5-748</strain>
    </source>
</reference>
<keyword evidence="1" id="KW-1133">Transmembrane helix</keyword>
<keyword evidence="1" id="KW-0472">Membrane</keyword>
<name>A0A9D9EGM8_9BACT</name>
<dbReference type="AlphaFoldDB" id="A0A9D9EGM8"/>
<protein>
    <recommendedName>
        <fullName evidence="4">Anti-sigma factor</fullName>
    </recommendedName>
</protein>
<gene>
    <name evidence="2" type="ORF">IAC23_10065</name>
</gene>
<evidence type="ECO:0000313" key="3">
    <source>
        <dbReference type="Proteomes" id="UP000823619"/>
    </source>
</evidence>
<feature type="non-terminal residue" evidence="2">
    <location>
        <position position="122"/>
    </location>
</feature>
<evidence type="ECO:0000313" key="2">
    <source>
        <dbReference type="EMBL" id="MBO8446015.1"/>
    </source>
</evidence>
<accession>A0A9D9EGM8</accession>
<evidence type="ECO:0008006" key="4">
    <source>
        <dbReference type="Google" id="ProtNLM"/>
    </source>
</evidence>
<evidence type="ECO:0000256" key="1">
    <source>
        <dbReference type="SAM" id="Phobius"/>
    </source>
</evidence>
<dbReference type="EMBL" id="JADIMO010000131">
    <property type="protein sequence ID" value="MBO8446015.1"/>
    <property type="molecule type" value="Genomic_DNA"/>
</dbReference>
<proteinExistence type="predicted"/>
<feature type="transmembrane region" description="Helical" evidence="1">
    <location>
        <begin position="68"/>
        <end position="88"/>
    </location>
</feature>
<dbReference type="Proteomes" id="UP000823619">
    <property type="component" value="Unassembled WGS sequence"/>
</dbReference>
<sequence length="122" mass="13475">MENDYGQILKYLRGEATLEERLRIMEWAKSDDANRKELQAFRRIYDALLLSDREVAAAPARSGKWHRIIGWIGSAAAAAAVAVGVWFFRPDDGGQAEDLAIASLSAPFGHQTETVLNDGTKV</sequence>
<reference evidence="2" key="1">
    <citation type="submission" date="2020-10" db="EMBL/GenBank/DDBJ databases">
        <authorList>
            <person name="Gilroy R."/>
        </authorList>
    </citation>
    <scope>NUCLEOTIDE SEQUENCE</scope>
    <source>
        <strain evidence="2">D5-748</strain>
    </source>
</reference>
<organism evidence="2 3">
    <name type="scientific">Candidatus Cryptobacteroides merdavium</name>
    <dbReference type="NCBI Taxonomy" id="2840769"/>
    <lineage>
        <taxon>Bacteria</taxon>
        <taxon>Pseudomonadati</taxon>
        <taxon>Bacteroidota</taxon>
        <taxon>Bacteroidia</taxon>
        <taxon>Bacteroidales</taxon>
        <taxon>Candidatus Cryptobacteroides</taxon>
    </lineage>
</organism>
<comment type="caution">
    <text evidence="2">The sequence shown here is derived from an EMBL/GenBank/DDBJ whole genome shotgun (WGS) entry which is preliminary data.</text>
</comment>